<evidence type="ECO:0000256" key="6">
    <source>
        <dbReference type="ARBA" id="ARBA00022884"/>
    </source>
</evidence>
<comment type="subcellular location">
    <subcellularLocation>
        <location evidence="1">Cytoplasm</location>
    </subcellularLocation>
</comment>
<dbReference type="GO" id="GO:0003723">
    <property type="term" value="F:RNA binding"/>
    <property type="evidence" value="ECO:0007669"/>
    <property type="project" value="UniProtKB-KW"/>
</dbReference>
<dbReference type="GO" id="GO:0006408">
    <property type="term" value="P:snRNA export from nucleus"/>
    <property type="evidence" value="ECO:0007669"/>
    <property type="project" value="InterPro"/>
</dbReference>
<proteinExistence type="inferred from homology"/>
<keyword evidence="7" id="KW-0653">Protein transport</keyword>
<keyword evidence="6" id="KW-0694">RNA-binding</keyword>
<keyword evidence="4" id="KW-0813">Transport</keyword>
<evidence type="ECO:0000256" key="3">
    <source>
        <dbReference type="ARBA" id="ARBA00016856"/>
    </source>
</evidence>
<evidence type="ECO:0000313" key="10">
    <source>
        <dbReference type="EMBL" id="CAA9575068.1"/>
    </source>
</evidence>
<accession>A0A6J4VEM1</accession>
<feature type="domain" description="Phosphorylated adapter RNA export protein RNA-binding" evidence="9">
    <location>
        <begin position="17"/>
        <end position="97"/>
    </location>
</feature>
<dbReference type="Pfam" id="PF10258">
    <property type="entry name" value="PHAX_RNA-bd"/>
    <property type="match status" value="1"/>
</dbReference>
<evidence type="ECO:0000256" key="4">
    <source>
        <dbReference type="ARBA" id="ARBA00022448"/>
    </source>
</evidence>
<name>A0A6J4VEM1_9BACT</name>
<evidence type="ECO:0000259" key="9">
    <source>
        <dbReference type="Pfam" id="PF10258"/>
    </source>
</evidence>
<comment type="similarity">
    <text evidence="2">Belongs to the PHAX family.</text>
</comment>
<sequence>MIEERTPTTAAGFGAVAAVIADKLGETEDVPRRQIRRTVQTLGEERARAFLAETLAVEARGGLSLPDGSRRRTPGGVFFHLVRMGIAPDERKAIFVQGRVPRQGGAPAAPATPAFTWDDYGALAPALARGMGEASTVKITVIGRPQQVQARGEVVIVPLRSEKLPTLPKGLPTPPAGGTAYAVLIARKQWQKVAEALQQPGDRLVVEGYPTLDPRFPGITVLATSVTTTGLQAAKREAQRAPQG</sequence>
<dbReference type="GO" id="GO:0005737">
    <property type="term" value="C:cytoplasm"/>
    <property type="evidence" value="ECO:0007669"/>
    <property type="project" value="UniProtKB-SubCell"/>
</dbReference>
<dbReference type="InterPro" id="IPR038092">
    <property type="entry name" value="PHAX_RNA-binding_sf"/>
</dbReference>
<evidence type="ECO:0000256" key="1">
    <source>
        <dbReference type="ARBA" id="ARBA00004496"/>
    </source>
</evidence>
<dbReference type="InterPro" id="IPR019385">
    <property type="entry name" value="PHAX_RNA-binding_domain"/>
</dbReference>
<evidence type="ECO:0000256" key="8">
    <source>
        <dbReference type="ARBA" id="ARBA00030834"/>
    </source>
</evidence>
<gene>
    <name evidence="10" type="ORF">AVDCRST_MAG88-2738</name>
</gene>
<dbReference type="GO" id="GO:0015031">
    <property type="term" value="P:protein transport"/>
    <property type="evidence" value="ECO:0007669"/>
    <property type="project" value="UniProtKB-KW"/>
</dbReference>
<protein>
    <recommendedName>
        <fullName evidence="3">Phosphorylated adapter RNA export protein</fullName>
    </recommendedName>
    <alternativeName>
        <fullName evidence="8">RNA U small nuclear RNA export adapter protein</fullName>
    </alternativeName>
</protein>
<evidence type="ECO:0000256" key="7">
    <source>
        <dbReference type="ARBA" id="ARBA00022927"/>
    </source>
</evidence>
<dbReference type="EMBL" id="CADCWM010000665">
    <property type="protein sequence ID" value="CAA9575068.1"/>
    <property type="molecule type" value="Genomic_DNA"/>
</dbReference>
<keyword evidence="5" id="KW-0963">Cytoplasm</keyword>
<dbReference type="Gene3D" id="1.10.10.1440">
    <property type="entry name" value="PHAX RNA-binding domain"/>
    <property type="match status" value="1"/>
</dbReference>
<dbReference type="PANTHER" id="PTHR13135">
    <property type="entry name" value="CYTOSOLIC RESINIFERATOXIN BINDING PROTEIN RBP-26"/>
    <property type="match status" value="1"/>
</dbReference>
<organism evidence="10">
    <name type="scientific">uncultured Thermomicrobiales bacterium</name>
    <dbReference type="NCBI Taxonomy" id="1645740"/>
    <lineage>
        <taxon>Bacteria</taxon>
        <taxon>Pseudomonadati</taxon>
        <taxon>Thermomicrobiota</taxon>
        <taxon>Thermomicrobia</taxon>
        <taxon>Thermomicrobiales</taxon>
        <taxon>environmental samples</taxon>
    </lineage>
</organism>
<dbReference type="AlphaFoldDB" id="A0A6J4VEM1"/>
<evidence type="ECO:0000256" key="5">
    <source>
        <dbReference type="ARBA" id="ARBA00022490"/>
    </source>
</evidence>
<dbReference type="PANTHER" id="PTHR13135:SF0">
    <property type="entry name" value="PHOSPHORYLATED ADAPTER RNA EXPORT PROTEIN"/>
    <property type="match status" value="1"/>
</dbReference>
<reference evidence="10" key="1">
    <citation type="submission" date="2020-02" db="EMBL/GenBank/DDBJ databases">
        <authorList>
            <person name="Meier V. D."/>
        </authorList>
    </citation>
    <scope>NUCLEOTIDE SEQUENCE</scope>
    <source>
        <strain evidence="10">AVDCRST_MAG88</strain>
    </source>
</reference>
<dbReference type="InterPro" id="IPR039047">
    <property type="entry name" value="PHAX"/>
</dbReference>
<evidence type="ECO:0000256" key="2">
    <source>
        <dbReference type="ARBA" id="ARBA00006094"/>
    </source>
</evidence>